<dbReference type="Proteomes" id="UP001642409">
    <property type="component" value="Unassembled WGS sequence"/>
</dbReference>
<name>A0AA86NWB9_9EUKA</name>
<reference evidence="1" key="1">
    <citation type="submission" date="2023-06" db="EMBL/GenBank/DDBJ databases">
        <authorList>
            <person name="Kurt Z."/>
        </authorList>
    </citation>
    <scope>NUCLEOTIDE SEQUENCE</scope>
</reference>
<protein>
    <submittedName>
        <fullName evidence="2">Hypothetical_protein</fullName>
    </submittedName>
</protein>
<comment type="caution">
    <text evidence="1">The sequence shown here is derived from an EMBL/GenBank/DDBJ whole genome shotgun (WGS) entry which is preliminary data.</text>
</comment>
<gene>
    <name evidence="1" type="ORF">HINF_LOCUS13526</name>
    <name evidence="2" type="ORF">HINF_LOCUS76937</name>
</gene>
<accession>A0AA86NWB9</accession>
<evidence type="ECO:0000313" key="3">
    <source>
        <dbReference type="Proteomes" id="UP001642409"/>
    </source>
</evidence>
<dbReference type="AlphaFoldDB" id="A0AA86NWB9"/>
<evidence type="ECO:0000313" key="2">
    <source>
        <dbReference type="EMBL" id="CAL6112222.1"/>
    </source>
</evidence>
<proteinExistence type="predicted"/>
<keyword evidence="3" id="KW-1185">Reference proteome</keyword>
<dbReference type="EMBL" id="CAXDID020000734">
    <property type="protein sequence ID" value="CAL6112222.1"/>
    <property type="molecule type" value="Genomic_DNA"/>
</dbReference>
<organism evidence="1">
    <name type="scientific">Hexamita inflata</name>
    <dbReference type="NCBI Taxonomy" id="28002"/>
    <lineage>
        <taxon>Eukaryota</taxon>
        <taxon>Metamonada</taxon>
        <taxon>Diplomonadida</taxon>
        <taxon>Hexamitidae</taxon>
        <taxon>Hexamitinae</taxon>
        <taxon>Hexamita</taxon>
    </lineage>
</organism>
<dbReference type="EMBL" id="CATOUU010000350">
    <property type="protein sequence ID" value="CAI9925881.1"/>
    <property type="molecule type" value="Genomic_DNA"/>
</dbReference>
<sequence length="117" mass="12745">MCYIRLVSGSIPGMCNFSAKTRKTQEKTAKNRGSAEIAAACGAAENRVPKTAETACFGTAQQYIRFIYLWSLVQFPVDALFSSKIGENPKKRLKTAVGQICTTVVKTVETIVLGHIN</sequence>
<reference evidence="2 3" key="2">
    <citation type="submission" date="2024-07" db="EMBL/GenBank/DDBJ databases">
        <authorList>
            <person name="Akdeniz Z."/>
        </authorList>
    </citation>
    <scope>NUCLEOTIDE SEQUENCE [LARGE SCALE GENOMIC DNA]</scope>
</reference>
<evidence type="ECO:0000313" key="1">
    <source>
        <dbReference type="EMBL" id="CAI9925881.1"/>
    </source>
</evidence>